<name>A0ABR6XY22_9FLAO</name>
<keyword evidence="3" id="KW-1185">Reference proteome</keyword>
<keyword evidence="1" id="KW-1133">Transmembrane helix</keyword>
<organism evidence="2 3">
    <name type="scientific">Winogradskyella echinorum</name>
    <dbReference type="NCBI Taxonomy" id="538189"/>
    <lineage>
        <taxon>Bacteria</taxon>
        <taxon>Pseudomonadati</taxon>
        <taxon>Bacteroidota</taxon>
        <taxon>Flavobacteriia</taxon>
        <taxon>Flavobacteriales</taxon>
        <taxon>Flavobacteriaceae</taxon>
        <taxon>Winogradskyella</taxon>
    </lineage>
</organism>
<evidence type="ECO:0000313" key="2">
    <source>
        <dbReference type="EMBL" id="MBC3845376.1"/>
    </source>
</evidence>
<proteinExistence type="predicted"/>
<comment type="caution">
    <text evidence="2">The sequence shown here is derived from an EMBL/GenBank/DDBJ whole genome shotgun (WGS) entry which is preliminary data.</text>
</comment>
<feature type="transmembrane region" description="Helical" evidence="1">
    <location>
        <begin position="6"/>
        <end position="27"/>
    </location>
</feature>
<gene>
    <name evidence="2" type="ORF">H6H04_03200</name>
</gene>
<dbReference type="EMBL" id="JACOME010000001">
    <property type="protein sequence ID" value="MBC3845376.1"/>
    <property type="molecule type" value="Genomic_DNA"/>
</dbReference>
<protein>
    <submittedName>
        <fullName evidence="2">Uncharacterized protein</fullName>
    </submittedName>
</protein>
<accession>A0ABR6XY22</accession>
<keyword evidence="1" id="KW-0472">Membrane</keyword>
<evidence type="ECO:0000313" key="3">
    <source>
        <dbReference type="Proteomes" id="UP000607435"/>
    </source>
</evidence>
<dbReference type="Proteomes" id="UP000607435">
    <property type="component" value="Unassembled WGS sequence"/>
</dbReference>
<reference evidence="2 3" key="1">
    <citation type="submission" date="2020-08" db="EMBL/GenBank/DDBJ databases">
        <title>Winogradskyella ouciana sp. nov., isolated from the hadal seawater of the Mariana Trench.</title>
        <authorList>
            <person name="He X."/>
        </authorList>
    </citation>
    <scope>NUCLEOTIDE SEQUENCE [LARGE SCALE GENOMIC DNA]</scope>
    <source>
        <strain evidence="2 3">KCTC 22026</strain>
    </source>
</reference>
<dbReference type="RefSeq" id="WP_186844487.1">
    <property type="nucleotide sequence ID" value="NZ_JACOME010000001.1"/>
</dbReference>
<evidence type="ECO:0000256" key="1">
    <source>
        <dbReference type="SAM" id="Phobius"/>
    </source>
</evidence>
<sequence>MKIRNLKYLLIGIIFLLGYRFFTYPNFKKVKTELREKYADFSNGTDEDRLTYKADVLKEQTNGIEFPQAELGSAKIYGKFFSADQKLNLTQAKQLTELLNDSSSYRWGEIGTFISYKTIVFYDSEKNVIGITELDSDLRQTYSTPSTTAMKWGNLSDNGLRKLKKIISE</sequence>
<keyword evidence="1" id="KW-0812">Transmembrane</keyword>